<proteinExistence type="predicted"/>
<sequence length="70" mass="7816">MMVEIGQKVKVCRLRDRVSNDIMDKLGKVGTVEDFKMTDGSGVGAVVTFEDNSSSWFFEDELKTVEPANK</sequence>
<accession>A0A5B8NJZ9</accession>
<dbReference type="KEGG" id="enn:FRE64_04735"/>
<dbReference type="EMBL" id="CP042326">
    <property type="protein sequence ID" value="QDZ39296.1"/>
    <property type="molecule type" value="Genomic_DNA"/>
</dbReference>
<dbReference type="OrthoDB" id="426811at2"/>
<evidence type="ECO:0000313" key="2">
    <source>
        <dbReference type="Proteomes" id="UP000318453"/>
    </source>
</evidence>
<dbReference type="AlphaFoldDB" id="A0A5B8NJZ9"/>
<dbReference type="Pfam" id="PF11061">
    <property type="entry name" value="Tsr0524-like"/>
    <property type="match status" value="1"/>
</dbReference>
<dbReference type="RefSeq" id="WP_146294900.1">
    <property type="nucleotide sequence ID" value="NZ_CP042326.1"/>
</dbReference>
<reference evidence="1" key="1">
    <citation type="submission" date="2019-08" db="EMBL/GenBank/DDBJ databases">
        <title>Carotenoids and Carotenoid Binding Proteins in the Halophilic Cyanobacterium Euhalothece sp. ZM00.</title>
        <authorList>
            <person name="Cho S.M."/>
            <person name="Song J.Y."/>
            <person name="Park Y.-I."/>
        </authorList>
    </citation>
    <scope>NUCLEOTIDE SEQUENCE [LARGE SCALE GENOMIC DNA]</scope>
    <source>
        <strain evidence="1">Z-M001</strain>
    </source>
</reference>
<dbReference type="InterPro" id="IPR021291">
    <property type="entry name" value="Tsr0524-like"/>
</dbReference>
<name>A0A5B8NJZ9_9CHRO</name>
<keyword evidence="2" id="KW-1185">Reference proteome</keyword>
<organism evidence="1 2">
    <name type="scientific">Euhalothece natronophila Z-M001</name>
    <dbReference type="NCBI Taxonomy" id="522448"/>
    <lineage>
        <taxon>Bacteria</taxon>
        <taxon>Bacillati</taxon>
        <taxon>Cyanobacteriota</taxon>
        <taxon>Cyanophyceae</taxon>
        <taxon>Oscillatoriophycideae</taxon>
        <taxon>Chroococcales</taxon>
        <taxon>Halothecacae</taxon>
        <taxon>Halothece cluster</taxon>
        <taxon>Euhalothece</taxon>
    </lineage>
</organism>
<protein>
    <submittedName>
        <fullName evidence="1">DUF2862 domain-containing protein</fullName>
    </submittedName>
</protein>
<gene>
    <name evidence="1" type="ORF">FRE64_04735</name>
</gene>
<dbReference type="Proteomes" id="UP000318453">
    <property type="component" value="Chromosome"/>
</dbReference>
<evidence type="ECO:0000313" key="1">
    <source>
        <dbReference type="EMBL" id="QDZ39296.1"/>
    </source>
</evidence>